<feature type="region of interest" description="Disordered" evidence="1">
    <location>
        <begin position="1"/>
        <end position="21"/>
    </location>
</feature>
<name>A0A090MQZ9_AFIFE</name>
<evidence type="ECO:0000256" key="1">
    <source>
        <dbReference type="SAM" id="MobiDB-lite"/>
    </source>
</evidence>
<comment type="caution">
    <text evidence="2">The sequence shown here is derived from an EMBL/GenBank/DDBJ whole genome shotgun (WGS) entry which is preliminary data.</text>
</comment>
<dbReference type="Proteomes" id="UP000035762">
    <property type="component" value="Unassembled WGS sequence"/>
</dbReference>
<reference evidence="2 3" key="1">
    <citation type="journal article" date="2014" name="Genome Announc.">
        <title>Genome Sequence of Afipia felis Strain 76713, Isolated in Hospital Water Using an Amoeba Co-Culture Procedure.</title>
        <authorList>
            <person name="Benamar S."/>
            <person name="La Scola B."/>
            <person name="Croce O."/>
        </authorList>
    </citation>
    <scope>NUCLEOTIDE SEQUENCE [LARGE SCALE GENOMIC DNA]</scope>
    <source>
        <strain evidence="2 3">76713</strain>
    </source>
</reference>
<evidence type="ECO:0000313" key="3">
    <source>
        <dbReference type="Proteomes" id="UP000035762"/>
    </source>
</evidence>
<dbReference type="OrthoDB" id="8243867at2"/>
<proteinExistence type="predicted"/>
<dbReference type="AlphaFoldDB" id="A0A090MQZ9"/>
<gene>
    <name evidence="2" type="ORF">BN961_01457</name>
</gene>
<keyword evidence="3" id="KW-1185">Reference proteome</keyword>
<accession>A0A090MQZ9</accession>
<dbReference type="EMBL" id="CCAZ020000001">
    <property type="protein sequence ID" value="CEG08049.1"/>
    <property type="molecule type" value="Genomic_DNA"/>
</dbReference>
<protein>
    <submittedName>
        <fullName evidence="2">Uncharacterized protein</fullName>
    </submittedName>
</protein>
<sequence length="74" mass="8161">MATRAQRLAEFGEQGTPPAGAPVQVLCEDKSGTYQLPFTCRWIGSGWENCESGDPVEARVVGWRWPADTGKRHN</sequence>
<dbReference type="RefSeq" id="WP_009339498.1">
    <property type="nucleotide sequence ID" value="NZ_CCAZ020000001.1"/>
</dbReference>
<evidence type="ECO:0000313" key="2">
    <source>
        <dbReference type="EMBL" id="CEG08049.1"/>
    </source>
</evidence>
<organism evidence="2 3">
    <name type="scientific">Afipia felis</name>
    <name type="common">Cat scratch disease bacillus</name>
    <dbReference type="NCBI Taxonomy" id="1035"/>
    <lineage>
        <taxon>Bacteria</taxon>
        <taxon>Pseudomonadati</taxon>
        <taxon>Pseudomonadota</taxon>
        <taxon>Alphaproteobacteria</taxon>
        <taxon>Hyphomicrobiales</taxon>
        <taxon>Nitrobacteraceae</taxon>
        <taxon>Afipia</taxon>
    </lineage>
</organism>